<evidence type="ECO:0008006" key="5">
    <source>
        <dbReference type="Google" id="ProtNLM"/>
    </source>
</evidence>
<dbReference type="PANTHER" id="PTHR13520">
    <property type="entry name" value="RAD50-INTERACTING PROTEIN 1 RINT-1"/>
    <property type="match status" value="1"/>
</dbReference>
<protein>
    <recommendedName>
        <fullName evidence="5">RINT-1 family protein</fullName>
    </recommendedName>
</protein>
<dbReference type="PANTHER" id="PTHR13520:SF0">
    <property type="entry name" value="RAD50-INTERACTING PROTEIN 1"/>
    <property type="match status" value="1"/>
</dbReference>
<dbReference type="GO" id="GO:0070939">
    <property type="term" value="C:Dsl1/NZR complex"/>
    <property type="evidence" value="ECO:0007669"/>
    <property type="project" value="InterPro"/>
</dbReference>
<dbReference type="GO" id="GO:0060628">
    <property type="term" value="P:regulation of ER to Golgi vesicle-mediated transport"/>
    <property type="evidence" value="ECO:0007669"/>
    <property type="project" value="TreeGrafter"/>
</dbReference>
<dbReference type="GO" id="GO:0006890">
    <property type="term" value="P:retrograde vesicle-mediated transport, Golgi to endoplasmic reticulum"/>
    <property type="evidence" value="ECO:0007669"/>
    <property type="project" value="InterPro"/>
</dbReference>
<dbReference type="HOGENOM" id="CLU_015529_1_0_1"/>
<organism evidence="3 4">
    <name type="scientific">Exophiala dermatitidis (strain ATCC 34100 / CBS 525.76 / NIH/UT8656)</name>
    <name type="common">Black yeast</name>
    <name type="synonym">Wangiella dermatitidis</name>
    <dbReference type="NCBI Taxonomy" id="858893"/>
    <lineage>
        <taxon>Eukaryota</taxon>
        <taxon>Fungi</taxon>
        <taxon>Dikarya</taxon>
        <taxon>Ascomycota</taxon>
        <taxon>Pezizomycotina</taxon>
        <taxon>Eurotiomycetes</taxon>
        <taxon>Chaetothyriomycetidae</taxon>
        <taxon>Chaetothyriales</taxon>
        <taxon>Herpotrichiellaceae</taxon>
        <taxon>Exophiala</taxon>
    </lineage>
</organism>
<feature type="coiled-coil region" evidence="1">
    <location>
        <begin position="30"/>
        <end position="71"/>
    </location>
</feature>
<dbReference type="OMA" id="GMTWEVL"/>
<evidence type="ECO:0000256" key="1">
    <source>
        <dbReference type="SAM" id="Coils"/>
    </source>
</evidence>
<dbReference type="InterPro" id="IPR042042">
    <property type="entry name" value="Tip20p_domB"/>
</dbReference>
<proteinExistence type="predicted"/>
<dbReference type="VEuPathDB" id="FungiDB:HMPREF1120_04609"/>
<dbReference type="AlphaFoldDB" id="H6C158"/>
<evidence type="ECO:0000256" key="2">
    <source>
        <dbReference type="SAM" id="MobiDB-lite"/>
    </source>
</evidence>
<evidence type="ECO:0000313" key="4">
    <source>
        <dbReference type="Proteomes" id="UP000007304"/>
    </source>
</evidence>
<dbReference type="PROSITE" id="PS51386">
    <property type="entry name" value="RINT1_TIP20"/>
    <property type="match status" value="1"/>
</dbReference>
<dbReference type="RefSeq" id="XP_009156990.1">
    <property type="nucleotide sequence ID" value="XM_009158742.1"/>
</dbReference>
<dbReference type="eggNOG" id="KOG2218">
    <property type="taxonomic scope" value="Eukaryota"/>
</dbReference>
<sequence>MADLQLTRTGDVHIRVQDYLDDQIQTAADLEQVDNLLVRVQEQQDLLRKQLRSARESLRDAQSRVEERSNDLRTKAEAFQAQQADFNRRLEALALSDASDEATSKIEARMSKVRNLEIAQGYLELVQQLNTLRNEARQNLSAHPEVSLRAYLRLRSLWQHLQDAQPAAEGAAPQLLYMFEQESKDLYTQIKAVLEAALAETLEQMKWPGKELNMSNTNEKQWKQQVELLLQLQEPDLIASFGDKLATGPSVSVEPVVLLPLEAMVQPLTVRFRYHFYGERPTNRLDKPEYFLTHILDLLDRHSAFMSDMLGPILDERARASEALESIYTDGVSAFITALLPVVIEKCLSFLPQIAREPQLLSHFMHELMAFDTAIRESWGYMPIPRMLTEWKGVTWIILEKHGYFAPWLAVEKDFALSRYKSIRDAPDSGDVDFDADATQTKPTKGAIRLNDLLETITNRYRGLSSFSQKMKFLLDIQLSIFDDYHNHLHGALQAYLVASHTAGRLLHGGSEADAFGLKGLESLAKIYGSAEFLERKMSDWSDDVFFLELWDELHYRAKTNSGANASIGTNLRVDDVAAKTSNSIKATESSDADGDAGGSGLFDQTALAYRRLRERCEEEIHRAFEVNVRAALRPYAKYAQWSSLIGTPSDALSTAPSPSLDGFFETTAVLLGYLARVLSPVSMRRITKHYCAAVQREIYDNVLMHHTFSAAGAAQLKRDLGAIEESIAKTAKLPGVIGASMKRLEEAVFLLSLNSGINPQRNLADGEEDAWGFGDGDAEGEEVVPEQGTTSNQNDGSGDGESGEMGLWDAEKLIFESNEAARKALSDMGLYHLSEGDARNILKRRVELNG</sequence>
<keyword evidence="4" id="KW-1185">Reference proteome</keyword>
<accession>H6C158</accession>
<dbReference type="RefSeq" id="XP_009156991.1">
    <property type="nucleotide sequence ID" value="XM_009158743.1"/>
</dbReference>
<dbReference type="EMBL" id="JH226133">
    <property type="protein sequence ID" value="EHY56530.1"/>
    <property type="molecule type" value="Genomic_DNA"/>
</dbReference>
<dbReference type="GeneID" id="20309248"/>
<dbReference type="Gene3D" id="1.20.58.670">
    <property type="entry name" value="Dsl1p vesicle tethering complex, Tip20p subunit, domain D"/>
    <property type="match status" value="1"/>
</dbReference>
<dbReference type="Gene3D" id="1.20.58.1420">
    <property type="entry name" value="Dsl1p vesicle tethering complex, Tip20p subunit, domain B"/>
    <property type="match status" value="1"/>
</dbReference>
<feature type="compositionally biased region" description="Acidic residues" evidence="2">
    <location>
        <begin position="766"/>
        <end position="785"/>
    </location>
</feature>
<evidence type="ECO:0000313" key="3">
    <source>
        <dbReference type="EMBL" id="EHY56530.1"/>
    </source>
</evidence>
<dbReference type="GO" id="GO:0006888">
    <property type="term" value="P:endoplasmic reticulum to Golgi vesicle-mediated transport"/>
    <property type="evidence" value="ECO:0007669"/>
    <property type="project" value="InterPro"/>
</dbReference>
<feature type="region of interest" description="Disordered" evidence="2">
    <location>
        <begin position="765"/>
        <end position="806"/>
    </location>
</feature>
<name>H6C158_EXODN</name>
<gene>
    <name evidence="3" type="ORF">HMPREF1120_04609</name>
</gene>
<dbReference type="InterPro" id="IPR042044">
    <property type="entry name" value="EXOC6PINT-1/Sec15/Tip20_C_dom2"/>
</dbReference>
<dbReference type="STRING" id="858893.H6C158"/>
<dbReference type="InterPro" id="IPR007528">
    <property type="entry name" value="RINT1_Tip20"/>
</dbReference>
<dbReference type="OrthoDB" id="2189254at2759"/>
<dbReference type="Pfam" id="PF04437">
    <property type="entry name" value="RINT1_TIP1"/>
    <property type="match status" value="1"/>
</dbReference>
<dbReference type="EMBL" id="JH226133">
    <property type="protein sequence ID" value="EHY56529.1"/>
    <property type="molecule type" value="Genomic_DNA"/>
</dbReference>
<dbReference type="Proteomes" id="UP000007304">
    <property type="component" value="Unassembled WGS sequence"/>
</dbReference>
<reference evidence="3" key="1">
    <citation type="submission" date="2011-07" db="EMBL/GenBank/DDBJ databases">
        <title>The Genome Sequence of Exophiala (Wangiella) dermatitidis NIH/UT8656.</title>
        <authorList>
            <consortium name="The Broad Institute Genome Sequencing Platform"/>
            <person name="Cuomo C."/>
            <person name="Wang Z."/>
            <person name="Hunicke-Smith S."/>
            <person name="Szanislo P.J."/>
            <person name="Earl A."/>
            <person name="Young S.K."/>
            <person name="Zeng Q."/>
            <person name="Gargeya S."/>
            <person name="Fitzgerald M."/>
            <person name="Haas B."/>
            <person name="Abouelleil A."/>
            <person name="Alvarado L."/>
            <person name="Arachchi H.M."/>
            <person name="Berlin A."/>
            <person name="Brown A."/>
            <person name="Chapman S.B."/>
            <person name="Chen Z."/>
            <person name="Dunbar C."/>
            <person name="Freedman E."/>
            <person name="Gearin G."/>
            <person name="Gellesch M."/>
            <person name="Goldberg J."/>
            <person name="Griggs A."/>
            <person name="Gujja S."/>
            <person name="Heiman D."/>
            <person name="Howarth C."/>
            <person name="Larson L."/>
            <person name="Lui A."/>
            <person name="MacDonald P.J.P."/>
            <person name="Montmayeur A."/>
            <person name="Murphy C."/>
            <person name="Neiman D."/>
            <person name="Pearson M."/>
            <person name="Priest M."/>
            <person name="Roberts A."/>
            <person name="Saif S."/>
            <person name="Shea T."/>
            <person name="Shenoy N."/>
            <person name="Sisk P."/>
            <person name="Stolte C."/>
            <person name="Sykes S."/>
            <person name="Wortman J."/>
            <person name="Nusbaum C."/>
            <person name="Birren B."/>
        </authorList>
    </citation>
    <scope>NUCLEOTIDE SEQUENCE</scope>
    <source>
        <strain evidence="3">NIH/UT8656</strain>
    </source>
</reference>
<keyword evidence="1" id="KW-0175">Coiled coil</keyword>